<dbReference type="OrthoDB" id="7822595at2"/>
<dbReference type="AlphaFoldDB" id="A0A1G7TYZ3"/>
<comment type="subcellular location">
    <subcellularLocation>
        <location evidence="1">Periplasm</location>
    </subcellularLocation>
</comment>
<keyword evidence="2 4" id="KW-0732">Signal</keyword>
<evidence type="ECO:0000313" key="6">
    <source>
        <dbReference type="Proteomes" id="UP000182284"/>
    </source>
</evidence>
<sequence length="340" mass="36617">MNMKLKKIAATATAIALFSSAAFAETVLTMNSWLPPTHPQVAELFVPWAADIEKVTEGRVKINILPAPLGPPPAAFDLAKNGIADITYSVHGYTPGRFKTSVLGEMPFLSDDAVATSVAFWRVQDAMLKDAGEYDGVKVLTVFTHGPGEIFSRKPIETAEEVSGQKIRIGSTMAHDIATNLGAVPVEGPSSKAYELLSQGVADGIFFPFETVTFFSLEDILDYGYTVKGGLYNSAMFVVMNEAKWNSISAEDQALIEPLLGEAFARRAGEMWNAADAKGRAEMDGKITIKAASDEEVAALKTRLAPIVEERIAQITEAGVDGQAAYDMMLSEIAKIESEK</sequence>
<dbReference type="Gene3D" id="3.40.190.170">
    <property type="entry name" value="Bacterial extracellular solute-binding protein, family 7"/>
    <property type="match status" value="1"/>
</dbReference>
<dbReference type="InterPro" id="IPR038404">
    <property type="entry name" value="TRAP_DctP_sf"/>
</dbReference>
<dbReference type="GO" id="GO:0055085">
    <property type="term" value="P:transmembrane transport"/>
    <property type="evidence" value="ECO:0007669"/>
    <property type="project" value="InterPro"/>
</dbReference>
<dbReference type="RefSeq" id="WP_074647276.1">
    <property type="nucleotide sequence ID" value="NZ_FNBL01000019.1"/>
</dbReference>
<dbReference type="GO" id="GO:0042597">
    <property type="term" value="C:periplasmic space"/>
    <property type="evidence" value="ECO:0007669"/>
    <property type="project" value="UniProtKB-SubCell"/>
</dbReference>
<evidence type="ECO:0000256" key="4">
    <source>
        <dbReference type="SAM" id="SignalP"/>
    </source>
</evidence>
<dbReference type="EMBL" id="FNBL01000019">
    <property type="protein sequence ID" value="SDG40542.1"/>
    <property type="molecule type" value="Genomic_DNA"/>
</dbReference>
<organism evidence="5 6">
    <name type="scientific">Celeribacter baekdonensis</name>
    <dbReference type="NCBI Taxonomy" id="875171"/>
    <lineage>
        <taxon>Bacteria</taxon>
        <taxon>Pseudomonadati</taxon>
        <taxon>Pseudomonadota</taxon>
        <taxon>Alphaproteobacteria</taxon>
        <taxon>Rhodobacterales</taxon>
        <taxon>Roseobacteraceae</taxon>
        <taxon>Celeribacter</taxon>
    </lineage>
</organism>
<dbReference type="NCBIfam" id="NF037995">
    <property type="entry name" value="TRAP_S1"/>
    <property type="match status" value="1"/>
</dbReference>
<dbReference type="PANTHER" id="PTHR33376:SF15">
    <property type="entry name" value="BLL6794 PROTEIN"/>
    <property type="match status" value="1"/>
</dbReference>
<keyword evidence="3" id="KW-0574">Periplasm</keyword>
<name>A0A1G7TYZ3_9RHOB</name>
<reference evidence="5 6" key="1">
    <citation type="submission" date="2016-10" db="EMBL/GenBank/DDBJ databases">
        <authorList>
            <person name="de Groot N.N."/>
        </authorList>
    </citation>
    <scope>NUCLEOTIDE SEQUENCE [LARGE SCALE GENOMIC DNA]</scope>
    <source>
        <strain evidence="5 6">DSM 27375</strain>
    </source>
</reference>
<proteinExistence type="predicted"/>
<accession>A0A1G7TYZ3</accession>
<feature type="signal peptide" evidence="4">
    <location>
        <begin position="1"/>
        <end position="24"/>
    </location>
</feature>
<dbReference type="Proteomes" id="UP000182284">
    <property type="component" value="Unassembled WGS sequence"/>
</dbReference>
<feature type="chain" id="PRO_5010168780" evidence="4">
    <location>
        <begin position="25"/>
        <end position="340"/>
    </location>
</feature>
<dbReference type="CDD" id="cd13665">
    <property type="entry name" value="PBP2_TRAP_Dctp3_4"/>
    <property type="match status" value="1"/>
</dbReference>
<dbReference type="PANTHER" id="PTHR33376">
    <property type="match status" value="1"/>
</dbReference>
<dbReference type="InterPro" id="IPR018389">
    <property type="entry name" value="DctP_fam"/>
</dbReference>
<evidence type="ECO:0000256" key="1">
    <source>
        <dbReference type="ARBA" id="ARBA00004418"/>
    </source>
</evidence>
<evidence type="ECO:0000256" key="3">
    <source>
        <dbReference type="ARBA" id="ARBA00022764"/>
    </source>
</evidence>
<protein>
    <submittedName>
        <fullName evidence="5">TRAP-type C4-dicarboxylate transport system, substrate-binding protein</fullName>
    </submittedName>
</protein>
<dbReference type="Pfam" id="PF03480">
    <property type="entry name" value="DctP"/>
    <property type="match status" value="1"/>
</dbReference>
<gene>
    <name evidence="5" type="ORF">SAMN04488117_11923</name>
</gene>
<evidence type="ECO:0000313" key="5">
    <source>
        <dbReference type="EMBL" id="SDG40542.1"/>
    </source>
</evidence>
<evidence type="ECO:0000256" key="2">
    <source>
        <dbReference type="ARBA" id="ARBA00022729"/>
    </source>
</evidence>